<keyword evidence="1" id="KW-1133">Transmembrane helix</keyword>
<evidence type="ECO:0000313" key="3">
    <source>
        <dbReference type="Proteomes" id="UP001215598"/>
    </source>
</evidence>
<reference evidence="2" key="1">
    <citation type="submission" date="2023-03" db="EMBL/GenBank/DDBJ databases">
        <title>Massive genome expansion in bonnet fungi (Mycena s.s.) driven by repeated elements and novel gene families across ecological guilds.</title>
        <authorList>
            <consortium name="Lawrence Berkeley National Laboratory"/>
            <person name="Harder C.B."/>
            <person name="Miyauchi S."/>
            <person name="Viragh M."/>
            <person name="Kuo A."/>
            <person name="Thoen E."/>
            <person name="Andreopoulos B."/>
            <person name="Lu D."/>
            <person name="Skrede I."/>
            <person name="Drula E."/>
            <person name="Henrissat B."/>
            <person name="Morin E."/>
            <person name="Kohler A."/>
            <person name="Barry K."/>
            <person name="LaButti K."/>
            <person name="Morin E."/>
            <person name="Salamov A."/>
            <person name="Lipzen A."/>
            <person name="Mereny Z."/>
            <person name="Hegedus B."/>
            <person name="Baldrian P."/>
            <person name="Stursova M."/>
            <person name="Weitz H."/>
            <person name="Taylor A."/>
            <person name="Grigoriev I.V."/>
            <person name="Nagy L.G."/>
            <person name="Martin F."/>
            <person name="Kauserud H."/>
        </authorList>
    </citation>
    <scope>NUCLEOTIDE SEQUENCE</scope>
    <source>
        <strain evidence="2">CBHHK182m</strain>
    </source>
</reference>
<evidence type="ECO:0000313" key="2">
    <source>
        <dbReference type="EMBL" id="KAJ7751133.1"/>
    </source>
</evidence>
<dbReference type="PANTHER" id="PTHR35041">
    <property type="entry name" value="MEDIATOR OF RNA POLYMERASE II TRANSCRIPTION SUBUNIT 1"/>
    <property type="match status" value="1"/>
</dbReference>
<dbReference type="AlphaFoldDB" id="A0AAD7IV49"/>
<dbReference type="PANTHER" id="PTHR35041:SF3">
    <property type="entry name" value="FORMYLMETHIONINE DEFORMYLASE-LIKE PROTEIN"/>
    <property type="match status" value="1"/>
</dbReference>
<evidence type="ECO:0000256" key="1">
    <source>
        <dbReference type="SAM" id="Phobius"/>
    </source>
</evidence>
<accession>A0AAD7IV49</accession>
<sequence>MERASTQSPHGHYVPLLKIVLAWVSALALAGGHHAFYASLDNRSVTSGTTASLLVHSQVGASAVGTTFAILVSSLLAASAGTAFLQCAWRAARKHAISISGLNAMWSSLTNLFAFLSVDFWRTAQGAVIVSGLVWAFRLIVTFAPGTMTIETDVVTVLGSCQIPTFDWGGTGLLYDVQASASSLYNGPSLLIQRIVGATFLGGQPLPPTSPCDHSNCSYLVSTNAPSYSCSVGAQNASALNWTSAVHLDPTFSPPPYFATGTDITAPSSENPFSNWDFQAHYTNYTNNFPVADGGNNITCIAYNSTYNVNHTFAGTTASVVIESILPQQIASQMSPNISGDPGTWSIPGGERSAHTAWYNATANYYAILDSIAAYTIGSMIITVGPTSPVVSFTPSTIQLGEWQTMQAGSSTGTAPSQLNYTWISIEDIPPMFESLLQNITLSILTGAADRSQSMTTTCFYSDNNTHFVYNKRRLWLIYGLGLGVTLLCDFFGIIALFQNKAFGGATGSNFGDFLAATRNPELNELNLNEPGRIRLKYGPVLSEGGRYAFGRPDTLAVGPGGTENSLLEGADVKDSQFLT</sequence>
<gene>
    <name evidence="2" type="ORF">B0H16DRAFT_1548969</name>
</gene>
<protein>
    <submittedName>
        <fullName evidence="2">Uncharacterized protein</fullName>
    </submittedName>
</protein>
<name>A0AAD7IV49_9AGAR</name>
<feature type="transmembrane region" description="Helical" evidence="1">
    <location>
        <begin position="60"/>
        <end position="85"/>
    </location>
</feature>
<comment type="caution">
    <text evidence="2">The sequence shown here is derived from an EMBL/GenBank/DDBJ whole genome shotgun (WGS) entry which is preliminary data.</text>
</comment>
<dbReference type="Proteomes" id="UP001215598">
    <property type="component" value="Unassembled WGS sequence"/>
</dbReference>
<dbReference type="EMBL" id="JARKIB010000063">
    <property type="protein sequence ID" value="KAJ7751133.1"/>
    <property type="molecule type" value="Genomic_DNA"/>
</dbReference>
<feature type="transmembrane region" description="Helical" evidence="1">
    <location>
        <begin position="124"/>
        <end position="141"/>
    </location>
</feature>
<feature type="transmembrane region" description="Helical" evidence="1">
    <location>
        <begin position="476"/>
        <end position="498"/>
    </location>
</feature>
<feature type="transmembrane region" description="Helical" evidence="1">
    <location>
        <begin position="20"/>
        <end position="40"/>
    </location>
</feature>
<proteinExistence type="predicted"/>
<feature type="transmembrane region" description="Helical" evidence="1">
    <location>
        <begin position="97"/>
        <end position="118"/>
    </location>
</feature>
<keyword evidence="1" id="KW-0472">Membrane</keyword>
<keyword evidence="3" id="KW-1185">Reference proteome</keyword>
<organism evidence="2 3">
    <name type="scientific">Mycena metata</name>
    <dbReference type="NCBI Taxonomy" id="1033252"/>
    <lineage>
        <taxon>Eukaryota</taxon>
        <taxon>Fungi</taxon>
        <taxon>Dikarya</taxon>
        <taxon>Basidiomycota</taxon>
        <taxon>Agaricomycotina</taxon>
        <taxon>Agaricomycetes</taxon>
        <taxon>Agaricomycetidae</taxon>
        <taxon>Agaricales</taxon>
        <taxon>Marasmiineae</taxon>
        <taxon>Mycenaceae</taxon>
        <taxon>Mycena</taxon>
    </lineage>
</organism>
<keyword evidence="1" id="KW-0812">Transmembrane</keyword>